<dbReference type="RefSeq" id="WP_002847625.1">
    <property type="nucleotide sequence ID" value="NZ_ADKM02000040.1"/>
</dbReference>
<dbReference type="Proteomes" id="UP000004259">
    <property type="component" value="Unassembled WGS sequence"/>
</dbReference>
<comment type="caution">
    <text evidence="1">The sequence shown here is derived from an EMBL/GenBank/DDBJ whole genome shotgun (WGS) entry which is preliminary data.</text>
</comment>
<reference evidence="1 2" key="1">
    <citation type="submission" date="2011-02" db="EMBL/GenBank/DDBJ databases">
        <authorList>
            <person name="Nelson K.E."/>
            <person name="Sutton G."/>
            <person name="Torralba M."/>
            <person name="Durkin S."/>
            <person name="Harkins D."/>
            <person name="Montgomery R."/>
            <person name="Ziemer C."/>
            <person name="Klaassens E."/>
            <person name="Ocuiv P."/>
            <person name="Morrison M."/>
        </authorList>
    </citation>
    <scope>NUCLEOTIDE SEQUENCE [LARGE SCALE GENOMIC DNA]</scope>
    <source>
        <strain evidence="1 2">8</strain>
    </source>
</reference>
<organism evidence="1 2">
    <name type="scientific">Ruminococcus albus 8</name>
    <dbReference type="NCBI Taxonomy" id="246199"/>
    <lineage>
        <taxon>Bacteria</taxon>
        <taxon>Bacillati</taxon>
        <taxon>Bacillota</taxon>
        <taxon>Clostridia</taxon>
        <taxon>Eubacteriales</taxon>
        <taxon>Oscillospiraceae</taxon>
        <taxon>Ruminococcus</taxon>
    </lineage>
</organism>
<dbReference type="AlphaFoldDB" id="E9S9B0"/>
<keyword evidence="2" id="KW-1185">Reference proteome</keyword>
<name>E9S9B0_RUMAL</name>
<proteinExistence type="predicted"/>
<sequence length="42" mass="4767">MSIDYLAMPGIEKETKQRGAELITIHADSTWESEQIPFESIT</sequence>
<evidence type="ECO:0000313" key="2">
    <source>
        <dbReference type="Proteomes" id="UP000004259"/>
    </source>
</evidence>
<protein>
    <submittedName>
        <fullName evidence="1">Uncharacterized protein</fullName>
    </submittedName>
</protein>
<dbReference type="EMBL" id="ADKM02000040">
    <property type="protein sequence ID" value="EGC04127.1"/>
    <property type="molecule type" value="Genomic_DNA"/>
</dbReference>
<gene>
    <name evidence="1" type="ORF">CUS_6223</name>
</gene>
<accession>E9S9B0</accession>
<evidence type="ECO:0000313" key="1">
    <source>
        <dbReference type="EMBL" id="EGC04127.1"/>
    </source>
</evidence>
<dbReference type="STRING" id="246199.CUS_6223"/>